<dbReference type="Proteomes" id="UP000509383">
    <property type="component" value="Chromosome"/>
</dbReference>
<dbReference type="AlphaFoldDB" id="A0A6J4E7Y4"/>
<reference evidence="2 4" key="1">
    <citation type="submission" date="2020-05" db="EMBL/GenBank/DDBJ databases">
        <title>Characterization of novel class B3 metallo-beta-lactamase from novel Pseudomonas species.</title>
        <authorList>
            <person name="Yamada K."/>
            <person name="Aoki K."/>
            <person name="Ishii Y."/>
        </authorList>
    </citation>
    <scope>NUCLEOTIDE SEQUENCE [LARGE SCALE GENOMIC DNA]</scope>
    <source>
        <strain evidence="2 4">TUM18999</strain>
        <strain evidence="3 5">TUM20286</strain>
    </source>
</reference>
<dbReference type="Proteomes" id="UP001054892">
    <property type="component" value="Unassembled WGS sequence"/>
</dbReference>
<dbReference type="InterPro" id="IPR008621">
    <property type="entry name" value="Cbb3-typ_cyt_oxidase_comp"/>
</dbReference>
<feature type="transmembrane region" description="Helical" evidence="1">
    <location>
        <begin position="6"/>
        <end position="26"/>
    </location>
</feature>
<organism evidence="2 4">
    <name type="scientific">Pseudomonas tohonis</name>
    <dbReference type="NCBI Taxonomy" id="2725477"/>
    <lineage>
        <taxon>Bacteria</taxon>
        <taxon>Pseudomonadati</taxon>
        <taxon>Pseudomonadota</taxon>
        <taxon>Gammaproteobacteria</taxon>
        <taxon>Pseudomonadales</taxon>
        <taxon>Pseudomonadaceae</taxon>
        <taxon>Pseudomonas</taxon>
    </lineage>
</organism>
<dbReference type="EMBL" id="BQKM01000011">
    <property type="protein sequence ID" value="GJN54438.1"/>
    <property type="molecule type" value="Genomic_DNA"/>
</dbReference>
<keyword evidence="5" id="KW-1185">Reference proteome</keyword>
<evidence type="ECO:0000313" key="5">
    <source>
        <dbReference type="Proteomes" id="UP001054892"/>
    </source>
</evidence>
<gene>
    <name evidence="2" type="primary">ccoQ2_1</name>
    <name evidence="3" type="synonym">ccoQ2_2</name>
    <name evidence="2" type="ORF">TUM18999_37460</name>
    <name evidence="3" type="ORF">TUM20286_41900</name>
</gene>
<keyword evidence="1" id="KW-0472">Membrane</keyword>
<keyword evidence="1" id="KW-1133">Transmembrane helix</keyword>
<name>A0A6J4E7Y4_9PSED</name>
<dbReference type="RefSeq" id="WP_111260393.1">
    <property type="nucleotide sequence ID" value="NZ_AP023189.1"/>
</dbReference>
<proteinExistence type="predicted"/>
<sequence>MDVGILRGLGTLLVLVAMIGVFCWAYSGRRKADFEQASLLPFGDDAKPSLQDRNVSRSTHE</sequence>
<evidence type="ECO:0000313" key="3">
    <source>
        <dbReference type="EMBL" id="GJN54438.1"/>
    </source>
</evidence>
<keyword evidence="1" id="KW-0812">Transmembrane</keyword>
<dbReference type="EMBL" id="AP023189">
    <property type="protein sequence ID" value="BCG25555.1"/>
    <property type="molecule type" value="Genomic_DNA"/>
</dbReference>
<evidence type="ECO:0000313" key="4">
    <source>
        <dbReference type="Proteomes" id="UP000509383"/>
    </source>
</evidence>
<evidence type="ECO:0000313" key="2">
    <source>
        <dbReference type="EMBL" id="BCG25555.1"/>
    </source>
</evidence>
<dbReference type="KEGG" id="ptw:TUM18999_37460"/>
<accession>A0A6J4E7Y4</accession>
<protein>
    <submittedName>
        <fullName evidence="2">Cytochrome C oxidase cbb3-type subunit CcoQ</fullName>
    </submittedName>
</protein>
<evidence type="ECO:0000256" key="1">
    <source>
        <dbReference type="SAM" id="Phobius"/>
    </source>
</evidence>
<dbReference type="CDD" id="cd01324">
    <property type="entry name" value="cbb3_Oxidase_CcoQ"/>
    <property type="match status" value="1"/>
</dbReference>